<evidence type="ECO:0000313" key="1">
    <source>
        <dbReference type="EMBL" id="CAJ1969104.1"/>
    </source>
</evidence>
<sequence>MATKFADIGKGPRDLLNDDYTTKTTLKCKKNAGPVAVTIETERGESGALSSKIGTKFAYAKFNVDKAQATANGGRVLETSMMVAPGVKLSFKANKGADLGVDYKSGNFCATGKFDAANMSKVSSSACIALPSGVIAGGDATYSLGEKAGLSGLNMGASYSHGQLSASVTSASKFSQFNLGLLYKVNDEVTLASQTAHSSEKTCDVGGVGGSYKAPFGLIKAKYSGSGQVSASLIKDIAPKVSLTASGTVDVSDFSTFKYGFGLTM</sequence>
<evidence type="ECO:0000313" key="2">
    <source>
        <dbReference type="Proteomes" id="UP001295423"/>
    </source>
</evidence>
<gene>
    <name evidence="1" type="ORF">CYCCA115_LOCUS23538</name>
</gene>
<dbReference type="Proteomes" id="UP001295423">
    <property type="component" value="Unassembled WGS sequence"/>
</dbReference>
<dbReference type="InterPro" id="IPR001925">
    <property type="entry name" value="Porin_Euk"/>
</dbReference>
<dbReference type="PANTHER" id="PTHR11743">
    <property type="entry name" value="VOLTAGE-DEPENDENT ANION-SELECTIVE CHANNEL"/>
    <property type="match status" value="1"/>
</dbReference>
<keyword evidence="2" id="KW-1185">Reference proteome</keyword>
<dbReference type="PANTHER" id="PTHR11743:SF70">
    <property type="entry name" value="GH26960P-RELATED"/>
    <property type="match status" value="1"/>
</dbReference>
<dbReference type="SUPFAM" id="SSF56935">
    <property type="entry name" value="Porins"/>
    <property type="match status" value="1"/>
</dbReference>
<organism evidence="1 2">
    <name type="scientific">Cylindrotheca closterium</name>
    <dbReference type="NCBI Taxonomy" id="2856"/>
    <lineage>
        <taxon>Eukaryota</taxon>
        <taxon>Sar</taxon>
        <taxon>Stramenopiles</taxon>
        <taxon>Ochrophyta</taxon>
        <taxon>Bacillariophyta</taxon>
        <taxon>Bacillariophyceae</taxon>
        <taxon>Bacillariophycidae</taxon>
        <taxon>Bacillariales</taxon>
        <taxon>Bacillariaceae</taxon>
        <taxon>Cylindrotheca</taxon>
    </lineage>
</organism>
<dbReference type="GO" id="GO:0005741">
    <property type="term" value="C:mitochondrial outer membrane"/>
    <property type="evidence" value="ECO:0007669"/>
    <property type="project" value="InterPro"/>
</dbReference>
<dbReference type="AlphaFoldDB" id="A0AAD2PY74"/>
<dbReference type="InterPro" id="IPR027246">
    <property type="entry name" value="Porin_Euk/Tom40"/>
</dbReference>
<dbReference type="InterPro" id="IPR023614">
    <property type="entry name" value="Porin_dom_sf"/>
</dbReference>
<dbReference type="EMBL" id="CAKOGP040002424">
    <property type="protein sequence ID" value="CAJ1969104.1"/>
    <property type="molecule type" value="Genomic_DNA"/>
</dbReference>
<dbReference type="Pfam" id="PF01459">
    <property type="entry name" value="Porin_3"/>
    <property type="match status" value="1"/>
</dbReference>
<dbReference type="GO" id="GO:0008308">
    <property type="term" value="F:voltage-gated monoatomic anion channel activity"/>
    <property type="evidence" value="ECO:0007669"/>
    <property type="project" value="InterPro"/>
</dbReference>
<protein>
    <submittedName>
        <fullName evidence="1">Uncharacterized protein</fullName>
    </submittedName>
</protein>
<accession>A0AAD2PY74</accession>
<comment type="caution">
    <text evidence="1">The sequence shown here is derived from an EMBL/GenBank/DDBJ whole genome shotgun (WGS) entry which is preliminary data.</text>
</comment>
<name>A0AAD2PY74_9STRA</name>
<reference evidence="1" key="1">
    <citation type="submission" date="2023-08" db="EMBL/GenBank/DDBJ databases">
        <authorList>
            <person name="Audoor S."/>
            <person name="Bilcke G."/>
        </authorList>
    </citation>
    <scope>NUCLEOTIDE SEQUENCE</scope>
</reference>
<dbReference type="Gene3D" id="2.40.160.10">
    <property type="entry name" value="Porin"/>
    <property type="match status" value="1"/>
</dbReference>
<proteinExistence type="predicted"/>